<protein>
    <submittedName>
        <fullName evidence="9">ABC transporter subunit C</fullName>
    </submittedName>
</protein>
<keyword evidence="5 7" id="KW-1133">Transmembrane helix</keyword>
<evidence type="ECO:0000256" key="3">
    <source>
        <dbReference type="ARBA" id="ARBA00022692"/>
    </source>
</evidence>
<evidence type="ECO:0000256" key="2">
    <source>
        <dbReference type="ARBA" id="ARBA00005840"/>
    </source>
</evidence>
<keyword evidence="6 7" id="KW-0472">Membrane</keyword>
<accession>M4QBW5</accession>
<dbReference type="RefSeq" id="YP_007890585.1">
    <property type="nucleotide sequence ID" value="NC_021125.1"/>
</dbReference>
<evidence type="ECO:0000256" key="6">
    <source>
        <dbReference type="ARBA" id="ARBA00023136"/>
    </source>
</evidence>
<evidence type="ECO:0000256" key="7">
    <source>
        <dbReference type="SAM" id="Phobius"/>
    </source>
</evidence>
<proteinExistence type="inferred from homology"/>
<feature type="transmembrane region" description="Helical" evidence="7">
    <location>
        <begin position="133"/>
        <end position="152"/>
    </location>
</feature>
<dbReference type="GO" id="GO:0005886">
    <property type="term" value="C:plasma membrane"/>
    <property type="evidence" value="ECO:0007669"/>
    <property type="project" value="TreeGrafter"/>
</dbReference>
<gene>
    <name evidence="9" type="primary">ccmC</name>
</gene>
<dbReference type="AlphaFoldDB" id="M4QBW5"/>
<dbReference type="PANTHER" id="PTHR30071">
    <property type="entry name" value="HEME EXPORTER PROTEIN C"/>
    <property type="match status" value="1"/>
</dbReference>
<dbReference type="PANTHER" id="PTHR30071:SF1">
    <property type="entry name" value="CYTOCHROME B_B6 PROTEIN-RELATED"/>
    <property type="match status" value="1"/>
</dbReference>
<feature type="transmembrane region" description="Helical" evidence="7">
    <location>
        <begin position="164"/>
        <end position="185"/>
    </location>
</feature>
<evidence type="ECO:0000256" key="5">
    <source>
        <dbReference type="ARBA" id="ARBA00022989"/>
    </source>
</evidence>
<geneLocation type="mitochondrion" evidence="9"/>
<feature type="transmembrane region" description="Helical" evidence="7">
    <location>
        <begin position="68"/>
        <end position="89"/>
    </location>
</feature>
<evidence type="ECO:0000259" key="8">
    <source>
        <dbReference type="Pfam" id="PF01578"/>
    </source>
</evidence>
<dbReference type="Pfam" id="PF01578">
    <property type="entry name" value="Cytochrom_C_asm"/>
    <property type="match status" value="1"/>
</dbReference>
<name>M4QBW5_HISAR</name>
<evidence type="ECO:0000313" key="9">
    <source>
        <dbReference type="EMBL" id="AGH24079.1"/>
    </source>
</evidence>
<dbReference type="GO" id="GO:0020037">
    <property type="term" value="F:heme binding"/>
    <property type="evidence" value="ECO:0007669"/>
    <property type="project" value="InterPro"/>
</dbReference>
<feature type="transmembrane region" description="Helical" evidence="7">
    <location>
        <begin position="205"/>
        <end position="225"/>
    </location>
</feature>
<feature type="transmembrane region" description="Helical" evidence="7">
    <location>
        <begin position="101"/>
        <end position="121"/>
    </location>
</feature>
<feature type="domain" description="Cytochrome c assembly protein" evidence="8">
    <location>
        <begin position="24"/>
        <end position="189"/>
    </location>
</feature>
<reference evidence="9" key="3">
    <citation type="journal article" date="2013" name="Genome Biol. Evol.">
        <title>Strikingly bacteria-like and gene-rich mitochondrial genomes throughout jakobid protists.</title>
        <authorList>
            <person name="Burger G."/>
            <person name="Gray M.W."/>
            <person name="Forget L."/>
            <person name="Lang B.F."/>
        </authorList>
    </citation>
    <scope>NUCLEOTIDE SEQUENCE</scope>
    <source>
        <strain evidence="9">ATCC 50634</strain>
    </source>
</reference>
<evidence type="ECO:0000256" key="4">
    <source>
        <dbReference type="ARBA" id="ARBA00022748"/>
    </source>
</evidence>
<dbReference type="InterPro" id="IPR003557">
    <property type="entry name" value="Cyt_c_biogenesis_CcmC"/>
</dbReference>
<dbReference type="EMBL" id="KC353353">
    <property type="protein sequence ID" value="AGH24079.1"/>
    <property type="molecule type" value="Genomic_DNA"/>
</dbReference>
<evidence type="ECO:0000256" key="1">
    <source>
        <dbReference type="ARBA" id="ARBA00004141"/>
    </source>
</evidence>
<dbReference type="GO" id="GO:0015232">
    <property type="term" value="F:heme transmembrane transporter activity"/>
    <property type="evidence" value="ECO:0007669"/>
    <property type="project" value="InterPro"/>
</dbReference>
<dbReference type="PRINTS" id="PR01386">
    <property type="entry name" value="CCMCBIOGNSIS"/>
</dbReference>
<comment type="similarity">
    <text evidence="2">Belongs to the CcmC/CycZ/HelC family.</text>
</comment>
<keyword evidence="9" id="KW-0496">Mitochondrion</keyword>
<keyword evidence="4" id="KW-0201">Cytochrome c-type biogenesis</keyword>
<dbReference type="NCBIfam" id="TIGR01191">
    <property type="entry name" value="ccmC"/>
    <property type="match status" value="1"/>
</dbReference>
<dbReference type="InterPro" id="IPR045062">
    <property type="entry name" value="Cyt_c_biogenesis_CcsA/CcmC"/>
</dbReference>
<organism evidence="9">
    <name type="scientific">Histiona aroides</name>
    <name type="common">Flagellate</name>
    <dbReference type="NCBI Taxonomy" id="392300"/>
    <lineage>
        <taxon>Eukaryota</taxon>
        <taxon>Discoba</taxon>
        <taxon>Jakobida</taxon>
        <taxon>Histionina</taxon>
        <taxon>Histionidae</taxon>
        <taxon>Histiona</taxon>
    </lineage>
</organism>
<dbReference type="GeneID" id="16029395"/>
<reference evidence="9" key="2">
    <citation type="journal article" date="2006" name="RNA">
        <title>Hybrid E. coli--Mitochondrial ribonuclease P RNAs are catalytically active.</title>
        <authorList>
            <person name="Seif E."/>
            <person name="Cadieux A."/>
            <person name="Lang B.F."/>
        </authorList>
    </citation>
    <scope>NUCLEOTIDE SEQUENCE</scope>
    <source>
        <strain evidence="9">ATCC 50634</strain>
    </source>
</reference>
<comment type="subcellular location">
    <subcellularLocation>
        <location evidence="1">Membrane</location>
        <topology evidence="1">Multi-pass membrane protein</topology>
    </subcellularLocation>
</comment>
<sequence length="248" mass="28358">MNQQQKANEYVQLTKPGYFLKTSNFIIPLLLTIGSFLFIYGIYIGLMATETDVQQGENYRIVYIHVPAAWVCMLLYLMLTISSALYLIYKHPLTVIISESISKTGALFTFITLVTGSLWGFPTWGTFWVWDARLTSVFILLLLYVGHIAIIINKNTNEKSHKIGAILAIVGFINIPIIKYSVDWWTTLHQGASVTQFKTSIDPTILYPMLIVFISFLVYSLYIVSCNIKRDILHRKATLLKIKYKNII</sequence>
<feature type="transmembrane region" description="Helical" evidence="7">
    <location>
        <begin position="25"/>
        <end position="48"/>
    </location>
</feature>
<dbReference type="GO" id="GO:0017004">
    <property type="term" value="P:cytochrome complex assembly"/>
    <property type="evidence" value="ECO:0007669"/>
    <property type="project" value="UniProtKB-KW"/>
</dbReference>
<reference evidence="9" key="1">
    <citation type="journal article" date="2004" name="RNA">
        <title>Mitochondrial 3' tRNA editing in the jakobid Seculamonas ecuadoriensis: a novel mechanism and implications for tRNA processing.</title>
        <authorList>
            <person name="Leigh J."/>
            <person name="Lang B.F."/>
        </authorList>
    </citation>
    <scope>NUCLEOTIDE SEQUENCE</scope>
    <source>
        <strain evidence="9">ATCC 50634</strain>
    </source>
</reference>
<dbReference type="InterPro" id="IPR002541">
    <property type="entry name" value="Cyt_c_assembly"/>
</dbReference>
<keyword evidence="3 7" id="KW-0812">Transmembrane</keyword>